<evidence type="ECO:0000313" key="3">
    <source>
        <dbReference type="Proteomes" id="UP000604046"/>
    </source>
</evidence>
<feature type="compositionally biased region" description="Polar residues" evidence="1">
    <location>
        <begin position="225"/>
        <end position="234"/>
    </location>
</feature>
<name>A0A812NSR2_9DINO</name>
<reference evidence="2" key="1">
    <citation type="submission" date="2021-02" db="EMBL/GenBank/DDBJ databases">
        <authorList>
            <person name="Dougan E. K."/>
            <person name="Rhodes N."/>
            <person name="Thang M."/>
            <person name="Chan C."/>
        </authorList>
    </citation>
    <scope>NUCLEOTIDE SEQUENCE</scope>
</reference>
<protein>
    <submittedName>
        <fullName evidence="2">SPSB1 protein</fullName>
    </submittedName>
</protein>
<gene>
    <name evidence="2" type="primary">SPSB1</name>
    <name evidence="2" type="ORF">SNAT2548_LOCUS16418</name>
</gene>
<dbReference type="SUPFAM" id="SSF49899">
    <property type="entry name" value="Concanavalin A-like lectins/glucanases"/>
    <property type="match status" value="1"/>
</dbReference>
<feature type="region of interest" description="Disordered" evidence="1">
    <location>
        <begin position="1"/>
        <end position="53"/>
    </location>
</feature>
<comment type="caution">
    <text evidence="2">The sequence shown here is derived from an EMBL/GenBank/DDBJ whole genome shotgun (WGS) entry which is preliminary data.</text>
</comment>
<feature type="region of interest" description="Disordered" evidence="1">
    <location>
        <begin position="222"/>
        <end position="259"/>
    </location>
</feature>
<proteinExistence type="predicted"/>
<feature type="compositionally biased region" description="Basic residues" evidence="1">
    <location>
        <begin position="1"/>
        <end position="11"/>
    </location>
</feature>
<dbReference type="AlphaFoldDB" id="A0A812NSR2"/>
<keyword evidence="3" id="KW-1185">Reference proteome</keyword>
<dbReference type="Proteomes" id="UP000604046">
    <property type="component" value="Unassembled WGS sequence"/>
</dbReference>
<dbReference type="InterPro" id="IPR013320">
    <property type="entry name" value="ConA-like_dom_sf"/>
</dbReference>
<feature type="compositionally biased region" description="Basic residues" evidence="1">
    <location>
        <begin position="242"/>
        <end position="255"/>
    </location>
</feature>
<dbReference type="EMBL" id="CAJNDS010002080">
    <property type="protein sequence ID" value="CAE7312659.1"/>
    <property type="molecule type" value="Genomic_DNA"/>
</dbReference>
<evidence type="ECO:0000256" key="1">
    <source>
        <dbReference type="SAM" id="MobiDB-lite"/>
    </source>
</evidence>
<feature type="compositionally biased region" description="Low complexity" evidence="1">
    <location>
        <begin position="24"/>
        <end position="44"/>
    </location>
</feature>
<accession>A0A812NSR2</accession>
<sequence>MEKQVKSKIKKGYVDPAENESDGAEAQPEEQAAKAAPQASAGSSEPIRWGEHGGHGDCHDGLVFVKGGARETCGVRSEKPLPKDMVWTVRFSVLGSHQAVGVATKDAPLSMAGYHYVFGDETEEGESWALCFSRDQSTFTARHDGHEVEEIDVEEDKARKPTNVEIRLRLAGGKELFVCLPGSETEVLIFSDLPDGDLYAVASTPYRACQVIVQDPACPRPLPKSLTSKTSPKAVNTPPHPRSVRKPPPKKKKRTFPPCPAFDSGDGSITAAMDVVGTGSWGLKQVERKVLKNENALNDRMRQQMAFMMQYGLMFRDCDSLEACFNERSVDDGILISHTLTCKVPKLSFNYIEGGFGGNSMGFMMTEENGITKNILENCDTDIIWRGPASKSKAAKKFVKEFKKIRYDIDEDDED</sequence>
<organism evidence="2 3">
    <name type="scientific">Symbiodinium natans</name>
    <dbReference type="NCBI Taxonomy" id="878477"/>
    <lineage>
        <taxon>Eukaryota</taxon>
        <taxon>Sar</taxon>
        <taxon>Alveolata</taxon>
        <taxon>Dinophyceae</taxon>
        <taxon>Suessiales</taxon>
        <taxon>Symbiodiniaceae</taxon>
        <taxon>Symbiodinium</taxon>
    </lineage>
</organism>
<evidence type="ECO:0000313" key="2">
    <source>
        <dbReference type="EMBL" id="CAE7312659.1"/>
    </source>
</evidence>